<dbReference type="EMBL" id="JAODOP010000004">
    <property type="protein sequence ID" value="MEF3835507.1"/>
    <property type="molecule type" value="Genomic_DNA"/>
</dbReference>
<dbReference type="SMART" id="SM00530">
    <property type="entry name" value="HTH_XRE"/>
    <property type="match status" value="1"/>
</dbReference>
<dbReference type="Proteomes" id="UP001337305">
    <property type="component" value="Unassembled WGS sequence"/>
</dbReference>
<feature type="domain" description="HTH cro/C1-type" evidence="1">
    <location>
        <begin position="25"/>
        <end position="79"/>
    </location>
</feature>
<dbReference type="RefSeq" id="WP_303307792.1">
    <property type="nucleotide sequence ID" value="NZ_JAODOP010000004.1"/>
</dbReference>
<proteinExistence type="predicted"/>
<gene>
    <name evidence="2" type="ORF">N1F79_20450</name>
</gene>
<dbReference type="InterPro" id="IPR010982">
    <property type="entry name" value="Lambda_DNA-bd_dom_sf"/>
</dbReference>
<evidence type="ECO:0000259" key="1">
    <source>
        <dbReference type="PROSITE" id="PS50943"/>
    </source>
</evidence>
<dbReference type="PROSITE" id="PS50943">
    <property type="entry name" value="HTH_CROC1"/>
    <property type="match status" value="1"/>
</dbReference>
<dbReference type="Gene3D" id="1.10.260.40">
    <property type="entry name" value="lambda repressor-like DNA-binding domains"/>
    <property type="match status" value="1"/>
</dbReference>
<dbReference type="CDD" id="cd00093">
    <property type="entry name" value="HTH_XRE"/>
    <property type="match status" value="1"/>
</dbReference>
<name>A0ABU7XXN4_9FLAO</name>
<comment type="caution">
    <text evidence="2">The sequence shown here is derived from an EMBL/GenBank/DDBJ whole genome shotgun (WGS) entry which is preliminary data.</text>
</comment>
<organism evidence="2 3">
    <name type="scientific">Flavivirga spongiicola</name>
    <dbReference type="NCBI Taxonomy" id="421621"/>
    <lineage>
        <taxon>Bacteria</taxon>
        <taxon>Pseudomonadati</taxon>
        <taxon>Bacteroidota</taxon>
        <taxon>Flavobacteriia</taxon>
        <taxon>Flavobacteriales</taxon>
        <taxon>Flavobacteriaceae</taxon>
        <taxon>Flavivirga</taxon>
    </lineage>
</organism>
<evidence type="ECO:0000313" key="3">
    <source>
        <dbReference type="Proteomes" id="UP001337305"/>
    </source>
</evidence>
<keyword evidence="3" id="KW-1185">Reference proteome</keyword>
<reference evidence="2 3" key="1">
    <citation type="submission" date="2022-09" db="EMBL/GenBank/DDBJ databases">
        <title>Genome sequencing of Flavivirga sp. MEBiC05379.</title>
        <authorList>
            <person name="Oh H.-M."/>
            <person name="Kwon K.K."/>
            <person name="Park M.J."/>
            <person name="Yang S.-H."/>
        </authorList>
    </citation>
    <scope>NUCLEOTIDE SEQUENCE [LARGE SCALE GENOMIC DNA]</scope>
    <source>
        <strain evidence="2 3">MEBiC05379</strain>
    </source>
</reference>
<evidence type="ECO:0000313" key="2">
    <source>
        <dbReference type="EMBL" id="MEF3835507.1"/>
    </source>
</evidence>
<sequence length="113" mass="12834">MDTTGNKALALDNLPLEGYALGKFLKEMREKKSVPQRSLYQSGKYKQSHVSNVENGKAEPDIEMLEEYASAIGVEFYSLLLEVVNAYEKYLMGKIKNNNELKSILSKKNKNKK</sequence>
<dbReference type="InterPro" id="IPR001387">
    <property type="entry name" value="Cro/C1-type_HTH"/>
</dbReference>
<dbReference type="SUPFAM" id="SSF47413">
    <property type="entry name" value="lambda repressor-like DNA-binding domains"/>
    <property type="match status" value="1"/>
</dbReference>
<accession>A0ABU7XXN4</accession>
<protein>
    <submittedName>
        <fullName evidence="2">Helix-turn-helix domain-containing protein</fullName>
    </submittedName>
</protein>
<dbReference type="Pfam" id="PF01381">
    <property type="entry name" value="HTH_3"/>
    <property type="match status" value="1"/>
</dbReference>